<proteinExistence type="predicted"/>
<name>B3RX97_TRIAD</name>
<dbReference type="PANTHER" id="PTHR24249:SF411">
    <property type="entry name" value="G-PROTEIN COUPLED RECEPTORS FAMILY 1 PROFILE DOMAIN-CONTAINING PROTEIN"/>
    <property type="match status" value="1"/>
</dbReference>
<dbReference type="OMA" id="PFRYERI"/>
<feature type="domain" description="G-protein coupled receptors family 1 profile" evidence="10">
    <location>
        <begin position="45"/>
        <end position="307"/>
    </location>
</feature>
<dbReference type="STRING" id="10228.B3RX97"/>
<keyword evidence="6 9" id="KW-0472">Membrane</keyword>
<feature type="transmembrane region" description="Helical" evidence="9">
    <location>
        <begin position="146"/>
        <end position="165"/>
    </location>
</feature>
<accession>B3RX97</accession>
<evidence type="ECO:0000256" key="2">
    <source>
        <dbReference type="ARBA" id="ARBA00022475"/>
    </source>
</evidence>
<dbReference type="RefSeq" id="XP_002112723.1">
    <property type="nucleotide sequence ID" value="XM_002112687.1"/>
</dbReference>
<dbReference type="SUPFAM" id="SSF81321">
    <property type="entry name" value="Family A G protein-coupled receptor-like"/>
    <property type="match status" value="1"/>
</dbReference>
<dbReference type="Proteomes" id="UP000009022">
    <property type="component" value="Unassembled WGS sequence"/>
</dbReference>
<keyword evidence="7" id="KW-0675">Receptor</keyword>
<keyword evidence="2" id="KW-1003">Cell membrane</keyword>
<reference evidence="11 12" key="1">
    <citation type="journal article" date="2008" name="Nature">
        <title>The Trichoplax genome and the nature of placozoans.</title>
        <authorList>
            <person name="Srivastava M."/>
            <person name="Begovic E."/>
            <person name="Chapman J."/>
            <person name="Putnam N.H."/>
            <person name="Hellsten U."/>
            <person name="Kawashima T."/>
            <person name="Kuo A."/>
            <person name="Mitros T."/>
            <person name="Salamov A."/>
            <person name="Carpenter M.L."/>
            <person name="Signorovitch A.Y."/>
            <person name="Moreno M.A."/>
            <person name="Kamm K."/>
            <person name="Grimwood J."/>
            <person name="Schmutz J."/>
            <person name="Shapiro H."/>
            <person name="Grigoriev I.V."/>
            <person name="Buss L.W."/>
            <person name="Schierwater B."/>
            <person name="Dellaporta S.L."/>
            <person name="Rokhsar D.S."/>
        </authorList>
    </citation>
    <scope>NUCLEOTIDE SEQUENCE [LARGE SCALE GENOMIC DNA]</scope>
    <source>
        <strain evidence="11 12">Grell-BS-1999</strain>
    </source>
</reference>
<feature type="transmembrane region" description="Helical" evidence="9">
    <location>
        <begin position="106"/>
        <end position="134"/>
    </location>
</feature>
<evidence type="ECO:0000256" key="3">
    <source>
        <dbReference type="ARBA" id="ARBA00022692"/>
    </source>
</evidence>
<dbReference type="PRINTS" id="PR00237">
    <property type="entry name" value="GPCRRHODOPSN"/>
</dbReference>
<dbReference type="PANTHER" id="PTHR24249">
    <property type="entry name" value="HISTAMINE RECEPTOR-RELATED G-PROTEIN COUPLED RECEPTOR"/>
    <property type="match status" value="1"/>
</dbReference>
<gene>
    <name evidence="11" type="ORF">TRIADDRAFT_25957</name>
</gene>
<evidence type="ECO:0000256" key="7">
    <source>
        <dbReference type="ARBA" id="ARBA00023170"/>
    </source>
</evidence>
<dbReference type="InterPro" id="IPR050569">
    <property type="entry name" value="TAAR"/>
</dbReference>
<evidence type="ECO:0000313" key="12">
    <source>
        <dbReference type="Proteomes" id="UP000009022"/>
    </source>
</evidence>
<dbReference type="InterPro" id="IPR000276">
    <property type="entry name" value="GPCR_Rhodpsn"/>
</dbReference>
<evidence type="ECO:0000313" key="11">
    <source>
        <dbReference type="EMBL" id="EDV24833.1"/>
    </source>
</evidence>
<dbReference type="CDD" id="cd00637">
    <property type="entry name" value="7tm_classA_rhodopsin-like"/>
    <property type="match status" value="1"/>
</dbReference>
<dbReference type="CTD" id="6753936"/>
<dbReference type="eggNOG" id="KOG3656">
    <property type="taxonomic scope" value="Eukaryota"/>
</dbReference>
<dbReference type="KEGG" id="tad:TRIADDRAFT_25957"/>
<organism evidence="11 12">
    <name type="scientific">Trichoplax adhaerens</name>
    <name type="common">Trichoplax reptans</name>
    <dbReference type="NCBI Taxonomy" id="10228"/>
    <lineage>
        <taxon>Eukaryota</taxon>
        <taxon>Metazoa</taxon>
        <taxon>Placozoa</taxon>
        <taxon>Uniplacotomia</taxon>
        <taxon>Trichoplacea</taxon>
        <taxon>Trichoplacidae</taxon>
        <taxon>Trichoplax</taxon>
    </lineage>
</organism>
<dbReference type="GeneID" id="6753936"/>
<dbReference type="AlphaFoldDB" id="B3RX97"/>
<dbReference type="GO" id="GO:0007186">
    <property type="term" value="P:G protein-coupled receptor signaling pathway"/>
    <property type="evidence" value="ECO:0000318"/>
    <property type="project" value="GO_Central"/>
</dbReference>
<keyword evidence="4 9" id="KW-1133">Transmembrane helix</keyword>
<feature type="transmembrane region" description="Helical" evidence="9">
    <location>
        <begin position="26"/>
        <end position="54"/>
    </location>
</feature>
<dbReference type="GO" id="GO:0004930">
    <property type="term" value="F:G protein-coupled receptor activity"/>
    <property type="evidence" value="ECO:0000318"/>
    <property type="project" value="GO_Central"/>
</dbReference>
<dbReference type="PROSITE" id="PS50262">
    <property type="entry name" value="G_PROTEIN_RECEP_F1_2"/>
    <property type="match status" value="1"/>
</dbReference>
<dbReference type="Pfam" id="PF00001">
    <property type="entry name" value="7tm_1"/>
    <property type="match status" value="1"/>
</dbReference>
<dbReference type="EMBL" id="DS985245">
    <property type="protein sequence ID" value="EDV24833.1"/>
    <property type="molecule type" value="Genomic_DNA"/>
</dbReference>
<keyword evidence="8" id="KW-0807">Transducer</keyword>
<feature type="transmembrane region" description="Helical" evidence="9">
    <location>
        <begin position="253"/>
        <end position="275"/>
    </location>
</feature>
<feature type="transmembrane region" description="Helical" evidence="9">
    <location>
        <begin position="195"/>
        <end position="219"/>
    </location>
</feature>
<dbReference type="Gene3D" id="1.20.1070.10">
    <property type="entry name" value="Rhodopsin 7-helix transmembrane proteins"/>
    <property type="match status" value="1"/>
</dbReference>
<evidence type="ECO:0000256" key="6">
    <source>
        <dbReference type="ARBA" id="ARBA00023136"/>
    </source>
</evidence>
<dbReference type="InterPro" id="IPR017452">
    <property type="entry name" value="GPCR_Rhodpsn_7TM"/>
</dbReference>
<feature type="transmembrane region" description="Helical" evidence="9">
    <location>
        <begin position="287"/>
        <end position="308"/>
    </location>
</feature>
<evidence type="ECO:0000259" key="10">
    <source>
        <dbReference type="PROSITE" id="PS50262"/>
    </source>
</evidence>
<evidence type="ECO:0000256" key="5">
    <source>
        <dbReference type="ARBA" id="ARBA00023040"/>
    </source>
</evidence>
<dbReference type="HOGENOM" id="CLU_009579_3_3_1"/>
<keyword evidence="3 9" id="KW-0812">Transmembrane</keyword>
<evidence type="ECO:0000256" key="9">
    <source>
        <dbReference type="SAM" id="Phobius"/>
    </source>
</evidence>
<dbReference type="SMART" id="SM01381">
    <property type="entry name" value="7TM_GPCR_Srsx"/>
    <property type="match status" value="1"/>
</dbReference>
<evidence type="ECO:0000256" key="4">
    <source>
        <dbReference type="ARBA" id="ARBA00022989"/>
    </source>
</evidence>
<evidence type="ECO:0000256" key="8">
    <source>
        <dbReference type="ARBA" id="ARBA00023224"/>
    </source>
</evidence>
<dbReference type="InParanoid" id="B3RX97"/>
<evidence type="ECO:0000256" key="1">
    <source>
        <dbReference type="ARBA" id="ARBA00004651"/>
    </source>
</evidence>
<feature type="transmembrane region" description="Helical" evidence="9">
    <location>
        <begin position="66"/>
        <end position="86"/>
    </location>
</feature>
<keyword evidence="12" id="KW-1185">Reference proteome</keyword>
<protein>
    <recommendedName>
        <fullName evidence="10">G-protein coupled receptors family 1 profile domain-containing protein</fullName>
    </recommendedName>
</protein>
<dbReference type="FunCoup" id="B3RX97">
    <property type="interactions" value="321"/>
</dbReference>
<dbReference type="OrthoDB" id="5957871at2759"/>
<comment type="subcellular location">
    <subcellularLocation>
        <location evidence="1">Cell membrane</location>
        <topology evidence="1">Multi-pass membrane protein</topology>
    </subcellularLocation>
</comment>
<dbReference type="GO" id="GO:0005886">
    <property type="term" value="C:plasma membrane"/>
    <property type="evidence" value="ECO:0000318"/>
    <property type="project" value="GO_Central"/>
</dbReference>
<dbReference type="PhylomeDB" id="B3RX97"/>
<sequence length="357" mass="40772">MDINSSYDKISHDYSFNNSDDTDLAILLPILVTFIAIIMTTAMAGNLYIFYAIYRCRSLHKTSSFLIANLAVADILTAIIVLPPMAYSAIQGKMLFNDTFCQISAYINYIIFGASLNTSITITMDRFVAVLWPFRYERITTPSRTAFMISTSWLFPSIVAMLPLLSLQRYGLGRYRYTNSTYYCGIDLHDYQDNYLFNVISAASILNSVAVVAIAYLFIFRVAYKKWVKSQQKSIDIKGNKEASLLRTVRTTALIVGTNILCWLPAVIQVLIYTINPPNQLANKVDVLGIIFVWLPYTNCAVNPIIYISSNSRLRNLVIKQWEYYRRNIMCFKFCHPRNKNVIGPWLTSEPSNSFHL</sequence>
<keyword evidence="5" id="KW-0297">G-protein coupled receptor</keyword>